<proteinExistence type="predicted"/>
<dbReference type="Proteomes" id="UP001154420">
    <property type="component" value="Unassembled WGS sequence"/>
</dbReference>
<organism evidence="3 4">
    <name type="scientific">Parablautia muri</name>
    <dbReference type="NCBI Taxonomy" id="2320879"/>
    <lineage>
        <taxon>Bacteria</taxon>
        <taxon>Bacillati</taxon>
        <taxon>Bacillota</taxon>
        <taxon>Clostridia</taxon>
        <taxon>Lachnospirales</taxon>
        <taxon>Lachnospiraceae</taxon>
        <taxon>Parablautia</taxon>
    </lineage>
</organism>
<dbReference type="PROSITE" id="PS51898">
    <property type="entry name" value="TYR_RECOMBINASE"/>
    <property type="match status" value="1"/>
</dbReference>
<dbReference type="AlphaFoldDB" id="A0A9X5GU51"/>
<protein>
    <submittedName>
        <fullName evidence="3">Site-specific integrase</fullName>
    </submittedName>
</protein>
<reference evidence="3" key="1">
    <citation type="submission" date="2018-09" db="EMBL/GenBank/DDBJ databases">
        <title>Murine metabolic-syndrome-specific gut microbial biobank.</title>
        <authorList>
            <person name="Liu C."/>
        </authorList>
    </citation>
    <scope>NUCLEOTIDE SEQUENCE</scope>
    <source>
        <strain evidence="3">D42-62</strain>
    </source>
</reference>
<sequence length="188" mass="21264">MVSFLLKNKILFFSFCLTKAEAAALTWSDIDYKQNVIHVTKTATFNEDNSWTTGTPKSEAGKRDIPLNDTIKGILTRQRKKQSIVISIDREENRVFVSVFGKMVDNSIVNKAIRSVLARLEEKGKPIEDFTVHALRDTFATRYIEQGGSPQTLKTILGHSSLAMTMDLYSHVLPNTKQKEMDNLKIVL</sequence>
<dbReference type="InterPro" id="IPR050090">
    <property type="entry name" value="Tyrosine_recombinase_XerCD"/>
</dbReference>
<dbReference type="Gene3D" id="1.10.443.10">
    <property type="entry name" value="Intergrase catalytic core"/>
    <property type="match status" value="1"/>
</dbReference>
<accession>A0A9X5GU51</accession>
<evidence type="ECO:0000259" key="2">
    <source>
        <dbReference type="PROSITE" id="PS51898"/>
    </source>
</evidence>
<evidence type="ECO:0000256" key="1">
    <source>
        <dbReference type="ARBA" id="ARBA00023172"/>
    </source>
</evidence>
<name>A0A9X5GU51_9FIRM</name>
<dbReference type="GO" id="GO:0015074">
    <property type="term" value="P:DNA integration"/>
    <property type="evidence" value="ECO:0007669"/>
    <property type="project" value="InterPro"/>
</dbReference>
<dbReference type="InterPro" id="IPR002104">
    <property type="entry name" value="Integrase_catalytic"/>
</dbReference>
<dbReference type="SUPFAM" id="SSF56349">
    <property type="entry name" value="DNA breaking-rejoining enzymes"/>
    <property type="match status" value="1"/>
</dbReference>
<keyword evidence="1" id="KW-0233">DNA recombination</keyword>
<dbReference type="InterPro" id="IPR011010">
    <property type="entry name" value="DNA_brk_join_enz"/>
</dbReference>
<evidence type="ECO:0000313" key="3">
    <source>
        <dbReference type="EMBL" id="NBJ94839.1"/>
    </source>
</evidence>
<dbReference type="CDD" id="cd01189">
    <property type="entry name" value="INT_ICEBs1_C_like"/>
    <property type="match status" value="1"/>
</dbReference>
<dbReference type="GO" id="GO:0006310">
    <property type="term" value="P:DNA recombination"/>
    <property type="evidence" value="ECO:0007669"/>
    <property type="project" value="UniProtKB-KW"/>
</dbReference>
<dbReference type="InterPro" id="IPR013762">
    <property type="entry name" value="Integrase-like_cat_sf"/>
</dbReference>
<gene>
    <name evidence="3" type="ORF">D5281_20250</name>
</gene>
<feature type="domain" description="Tyr recombinase" evidence="2">
    <location>
        <begin position="1"/>
        <end position="182"/>
    </location>
</feature>
<keyword evidence="4" id="KW-1185">Reference proteome</keyword>
<dbReference type="PANTHER" id="PTHR30349:SF64">
    <property type="entry name" value="PROPHAGE INTEGRASE INTD-RELATED"/>
    <property type="match status" value="1"/>
</dbReference>
<dbReference type="GO" id="GO:0003677">
    <property type="term" value="F:DNA binding"/>
    <property type="evidence" value="ECO:0007669"/>
    <property type="project" value="InterPro"/>
</dbReference>
<evidence type="ECO:0000313" key="4">
    <source>
        <dbReference type="Proteomes" id="UP001154420"/>
    </source>
</evidence>
<dbReference type="EMBL" id="QZDT01000052">
    <property type="protein sequence ID" value="NBJ94839.1"/>
    <property type="molecule type" value="Genomic_DNA"/>
</dbReference>
<dbReference type="Pfam" id="PF00589">
    <property type="entry name" value="Phage_integrase"/>
    <property type="match status" value="1"/>
</dbReference>
<dbReference type="PANTHER" id="PTHR30349">
    <property type="entry name" value="PHAGE INTEGRASE-RELATED"/>
    <property type="match status" value="1"/>
</dbReference>
<comment type="caution">
    <text evidence="3">The sequence shown here is derived from an EMBL/GenBank/DDBJ whole genome shotgun (WGS) entry which is preliminary data.</text>
</comment>